<evidence type="ECO:0000256" key="6">
    <source>
        <dbReference type="ARBA" id="ARBA00023235"/>
    </source>
</evidence>
<dbReference type="InterPro" id="IPR006124">
    <property type="entry name" value="Metalloenzyme"/>
</dbReference>
<evidence type="ECO:0000313" key="9">
    <source>
        <dbReference type="EMBL" id="KXA93707.1"/>
    </source>
</evidence>
<evidence type="ECO:0000313" key="10">
    <source>
        <dbReference type="Proteomes" id="UP000070657"/>
    </source>
</evidence>
<dbReference type="PANTHER" id="PTHR31209:SF4">
    <property type="entry name" value="2,3-BISPHOSPHOGLYCERATE-INDEPENDENT PHOSPHOGLYCERATE MUTASE"/>
    <property type="match status" value="1"/>
</dbReference>
<feature type="domain" description="Metalloenzyme" evidence="8">
    <location>
        <begin position="1"/>
        <end position="394"/>
    </location>
</feature>
<comment type="catalytic activity">
    <reaction evidence="1 7">
        <text>(2R)-2-phosphoglycerate = (2R)-3-phosphoglycerate</text>
        <dbReference type="Rhea" id="RHEA:15901"/>
        <dbReference type="ChEBI" id="CHEBI:58272"/>
        <dbReference type="ChEBI" id="CHEBI:58289"/>
        <dbReference type="EC" id="5.4.2.12"/>
    </reaction>
</comment>
<comment type="function">
    <text evidence="2 7">Catalyzes the interconversion of 2-phosphoglycerate and 3-phosphoglycerate.</text>
</comment>
<dbReference type="UniPathway" id="UPA00109">
    <property type="reaction ID" value="UER00186"/>
</dbReference>
<keyword evidence="5 7" id="KW-0324">Glycolysis</keyword>
<dbReference type="CDD" id="cd16011">
    <property type="entry name" value="iPGM_like"/>
    <property type="match status" value="1"/>
</dbReference>
<dbReference type="Proteomes" id="UP000070657">
    <property type="component" value="Unassembled WGS sequence"/>
</dbReference>
<evidence type="ECO:0000256" key="2">
    <source>
        <dbReference type="ARBA" id="ARBA00002315"/>
    </source>
</evidence>
<proteinExistence type="inferred from homology"/>
<dbReference type="InterPro" id="IPR023665">
    <property type="entry name" value="ApgAM_prokaryotes"/>
</dbReference>
<dbReference type="Pfam" id="PF01676">
    <property type="entry name" value="Metalloenzyme"/>
    <property type="match status" value="1"/>
</dbReference>
<comment type="similarity">
    <text evidence="4 7">Belongs to the BPG-independent phosphoglycerate mutase family. A-PGAM subfamily.</text>
</comment>
<comment type="pathway">
    <text evidence="3 7">Carbohydrate degradation; glycolysis; pyruvate from D-glyceraldehyde 3-phosphate: step 3/5.</text>
</comment>
<dbReference type="PANTHER" id="PTHR31209">
    <property type="entry name" value="COFACTOR-INDEPENDENT PHOSPHOGLYCERATE MUTASE"/>
    <property type="match status" value="1"/>
</dbReference>
<dbReference type="InterPro" id="IPR004456">
    <property type="entry name" value="Pglycerate_mutase_ApgM"/>
</dbReference>
<dbReference type="NCBIfam" id="TIGR02535">
    <property type="entry name" value="hyp_Hser_kinase"/>
    <property type="match status" value="1"/>
</dbReference>
<dbReference type="InterPro" id="IPR042253">
    <property type="entry name" value="Pglycerate_mutase_ApgM_sf"/>
</dbReference>
<dbReference type="Gene3D" id="3.30.70.2130">
    <property type="entry name" value="Metalloenzyme domain"/>
    <property type="match status" value="1"/>
</dbReference>
<sequence>MKNVIVIGDGMAGYPIEELGGKTPLQVAEKPNLDWIASNGRNGLLKNVPEKMPADSDVAIMSILGYDPREYYTGRGPLEAAGMDIELEEGDVAFRCNLITMDDGFIKDYSGGHLSTEEAEELMEVVKKNFGNLGDFYVGVDYRHLFVLRNAKDVAGSLSCRAPHKIVGEKVDGNLIEPGSVDIAESLNRMMLESKEILSDHPINEKRVEEGKNPANAIWVWGQGVKPSLVPIFEKYGVRGAVISAVTLVKGLGVLAGMDKVDVPGVTGYYDTDYENKADYGLRSLVDHDLVLIHVEAPDEAGHSGDIEEKIRAIENLDNYIVGRFLDNLDEDFTVSVMADHPTPIVVRNHVSDPVPFSIYSTRGDKDNISRFDEFEARNGSFGTLEGYKFMDVLFSSF</sequence>
<dbReference type="NCBIfam" id="NF003242">
    <property type="entry name" value="PRK04200.1"/>
    <property type="match status" value="1"/>
</dbReference>
<dbReference type="GO" id="GO:0006096">
    <property type="term" value="P:glycolytic process"/>
    <property type="evidence" value="ECO:0007669"/>
    <property type="project" value="UniProtKB-UniRule"/>
</dbReference>
<dbReference type="EC" id="5.4.2.12" evidence="7"/>
<comment type="caution">
    <text evidence="9">The sequence shown here is derived from an EMBL/GenBank/DDBJ whole genome shotgun (WGS) entry which is preliminary data.</text>
</comment>
<keyword evidence="6 7" id="KW-0413">Isomerase</keyword>
<dbReference type="GO" id="GO:0004619">
    <property type="term" value="F:phosphoglycerate mutase activity"/>
    <property type="evidence" value="ECO:0007669"/>
    <property type="project" value="UniProtKB-UniRule"/>
</dbReference>
<reference evidence="9 10" key="1">
    <citation type="journal article" date="2016" name="Sci. Rep.">
        <title>Metabolic traits of an uncultured archaeal lineage -MSBL1- from brine pools of the Red Sea.</title>
        <authorList>
            <person name="Mwirichia R."/>
            <person name="Alam I."/>
            <person name="Rashid M."/>
            <person name="Vinu M."/>
            <person name="Ba-Alawi W."/>
            <person name="Anthony Kamau A."/>
            <person name="Kamanda Ngugi D."/>
            <person name="Goker M."/>
            <person name="Klenk H.P."/>
            <person name="Bajic V."/>
            <person name="Stingl U."/>
        </authorList>
    </citation>
    <scope>NUCLEOTIDE SEQUENCE [LARGE SCALE GENOMIC DNA]</scope>
    <source>
        <strain evidence="9">SCGC-AAA259E22</strain>
    </source>
</reference>
<evidence type="ECO:0000256" key="4">
    <source>
        <dbReference type="ARBA" id="ARBA00005524"/>
    </source>
</evidence>
<evidence type="ECO:0000256" key="1">
    <source>
        <dbReference type="ARBA" id="ARBA00000370"/>
    </source>
</evidence>
<dbReference type="Gene3D" id="3.40.720.10">
    <property type="entry name" value="Alkaline Phosphatase, subunit A"/>
    <property type="match status" value="1"/>
</dbReference>
<protein>
    <recommendedName>
        <fullName evidence="7">2,3-bisphosphoglycerate-independent phosphoglycerate mutase</fullName>
        <shortName evidence="7">BPG-independent PGAM</shortName>
        <shortName evidence="7">Phosphoglyceromutase</shortName>
        <shortName evidence="7">aPGAM</shortName>
        <ecNumber evidence="7">5.4.2.12</ecNumber>
    </recommendedName>
</protein>
<evidence type="ECO:0000259" key="8">
    <source>
        <dbReference type="Pfam" id="PF01676"/>
    </source>
</evidence>
<dbReference type="InterPro" id="IPR017850">
    <property type="entry name" value="Alkaline_phosphatase_core_sf"/>
</dbReference>
<dbReference type="Pfam" id="PF10143">
    <property type="entry name" value="PhosphMutase"/>
    <property type="match status" value="1"/>
</dbReference>
<dbReference type="EMBL" id="LHXP01000010">
    <property type="protein sequence ID" value="KXA93707.1"/>
    <property type="molecule type" value="Genomic_DNA"/>
</dbReference>
<dbReference type="PIRSF" id="PIRSF006392">
    <property type="entry name" value="IPGAM_arch"/>
    <property type="match status" value="1"/>
</dbReference>
<gene>
    <name evidence="7" type="primary">apgM</name>
    <name evidence="9" type="ORF">AKJ66_01365</name>
</gene>
<dbReference type="GO" id="GO:0046872">
    <property type="term" value="F:metal ion binding"/>
    <property type="evidence" value="ECO:0007669"/>
    <property type="project" value="InterPro"/>
</dbReference>
<name>A0A133UHS8_9EURY</name>
<dbReference type="NCBIfam" id="TIGR00306">
    <property type="entry name" value="apgM"/>
    <property type="match status" value="1"/>
</dbReference>
<keyword evidence="10" id="KW-1185">Reference proteome</keyword>
<accession>A0A133UHS8</accession>
<organism evidence="9 10">
    <name type="scientific">candidate division MSBL1 archaeon SCGC-AAA259E22</name>
    <dbReference type="NCBI Taxonomy" id="1698265"/>
    <lineage>
        <taxon>Archaea</taxon>
        <taxon>Methanobacteriati</taxon>
        <taxon>Methanobacteriota</taxon>
        <taxon>candidate division MSBL1</taxon>
    </lineage>
</organism>
<evidence type="ECO:0000256" key="7">
    <source>
        <dbReference type="HAMAP-Rule" id="MF_01402"/>
    </source>
</evidence>
<evidence type="ECO:0000256" key="3">
    <source>
        <dbReference type="ARBA" id="ARBA00004798"/>
    </source>
</evidence>
<dbReference type="SUPFAM" id="SSF53649">
    <property type="entry name" value="Alkaline phosphatase-like"/>
    <property type="match status" value="1"/>
</dbReference>
<dbReference type="HAMAP" id="MF_01402_A">
    <property type="entry name" value="ApgM_A"/>
    <property type="match status" value="1"/>
</dbReference>
<evidence type="ECO:0000256" key="5">
    <source>
        <dbReference type="ARBA" id="ARBA00023152"/>
    </source>
</evidence>
<dbReference type="PATRIC" id="fig|1698265.3.peg.1136"/>
<dbReference type="AlphaFoldDB" id="A0A133UHS8"/>